<organism evidence="1 2">
    <name type="scientific">Chromobacterium vaccinii</name>
    <dbReference type="NCBI Taxonomy" id="1108595"/>
    <lineage>
        <taxon>Bacteria</taxon>
        <taxon>Pseudomonadati</taxon>
        <taxon>Pseudomonadota</taxon>
        <taxon>Betaproteobacteria</taxon>
        <taxon>Neisseriales</taxon>
        <taxon>Chromobacteriaceae</taxon>
        <taxon>Chromobacterium</taxon>
    </lineage>
</organism>
<protein>
    <submittedName>
        <fullName evidence="1">Type III secretion protein</fullName>
    </submittedName>
</protein>
<dbReference type="AlphaFoldDB" id="A0A1D9LLL4"/>
<dbReference type="EMBL" id="CP017707">
    <property type="protein sequence ID" value="AOZ52121.1"/>
    <property type="molecule type" value="Genomic_DNA"/>
</dbReference>
<gene>
    <name evidence="1" type="ORF">BKX93_20365</name>
</gene>
<proteinExistence type="predicted"/>
<dbReference type="Proteomes" id="UP000178776">
    <property type="component" value="Chromosome"/>
</dbReference>
<dbReference type="GeneID" id="68843559"/>
<dbReference type="Pfam" id="PF05802">
    <property type="entry name" value="SctB2"/>
    <property type="match status" value="1"/>
</dbReference>
<evidence type="ECO:0000313" key="2">
    <source>
        <dbReference type="Proteomes" id="UP000178776"/>
    </source>
</evidence>
<accession>A0A1D9LLL4</accession>
<sequence length="193" mass="20640">MTSPITSSGVAGGAPVLNVAGDQGGDAIGQLNDLMVQLGQLFGKLRDLLRQYNQTQQNNAFQMQKTSFNTRMDAIEKDFSAKNAQAWAQIAGGVTQFLGGVAGAKGSEAFSQIGRGADSIIQGNVGLHFSNGQAREAQEQQAVADYQHGLSEQLLKRSDETLEKALKVSSDLREILSTLNQAHERIASSVRFS</sequence>
<dbReference type="STRING" id="1108595.BKX93_20365"/>
<name>A0A1D9LLL4_9NEIS</name>
<dbReference type="KEGG" id="cvc:BKX93_20365"/>
<evidence type="ECO:0000313" key="1">
    <source>
        <dbReference type="EMBL" id="AOZ52121.1"/>
    </source>
</evidence>
<reference evidence="1 2" key="1">
    <citation type="submission" date="2016-10" db="EMBL/GenBank/DDBJ databases">
        <title>Chromobacterium muskegensis sp. nov., an insecticidal bacterium isolated from Sphagnum bogs.</title>
        <authorList>
            <person name="Sparks M.E."/>
            <person name="Blackburn M.B."/>
            <person name="Gundersen-Rindal D.E."/>
            <person name="Mitchell A."/>
            <person name="Farrar R."/>
            <person name="Kuhar D."/>
        </authorList>
    </citation>
    <scope>NUCLEOTIDE SEQUENCE [LARGE SCALE GENOMIC DNA]</scope>
    <source>
        <strain evidence="1 2">21-1</strain>
    </source>
</reference>
<dbReference type="InterPro" id="IPR008611">
    <property type="entry name" value="SctB2-like"/>
</dbReference>
<dbReference type="RefSeq" id="WP_070981103.1">
    <property type="nucleotide sequence ID" value="NZ_CP017707.1"/>
</dbReference>